<accession>A0A7W8ZU76</accession>
<comment type="caution">
    <text evidence="5">The sequence shown here is derived from an EMBL/GenBank/DDBJ whole genome shotgun (WGS) entry which is preliminary data.</text>
</comment>
<keyword evidence="3" id="KW-0804">Transcription</keyword>
<dbReference type="Pfam" id="PF12802">
    <property type="entry name" value="MarR_2"/>
    <property type="match status" value="1"/>
</dbReference>
<dbReference type="RefSeq" id="WP_035836025.1">
    <property type="nucleotide sequence ID" value="NZ_JACHBQ010000001.1"/>
</dbReference>
<evidence type="ECO:0000259" key="4">
    <source>
        <dbReference type="PROSITE" id="PS50995"/>
    </source>
</evidence>
<dbReference type="PROSITE" id="PS50995">
    <property type="entry name" value="HTH_MARR_2"/>
    <property type="match status" value="1"/>
</dbReference>
<dbReference type="InterPro" id="IPR023187">
    <property type="entry name" value="Tscrpt_reg_MarR-type_CS"/>
</dbReference>
<feature type="domain" description="HTH marR-type" evidence="4">
    <location>
        <begin position="17"/>
        <end position="149"/>
    </location>
</feature>
<gene>
    <name evidence="5" type="ORF">BJ997_000543</name>
</gene>
<sequence length="149" mass="16503">MTTPTPGPPATPDAMNEWPTGRLLSTAARLVEHAWVEALDRLGLTHAGLIVLHLLGSGPLSQAELAREARVQTQTMSRTLERLEREGYVARVRDERDQRRHSVTRTDAGTAAWKQARTIETDVFPQLNDGSALREALLAIISTSSARRW</sequence>
<dbReference type="OrthoDB" id="69852at2"/>
<dbReference type="Proteomes" id="UP000561726">
    <property type="component" value="Unassembled WGS sequence"/>
</dbReference>
<dbReference type="InterPro" id="IPR011991">
    <property type="entry name" value="ArsR-like_HTH"/>
</dbReference>
<evidence type="ECO:0000313" key="5">
    <source>
        <dbReference type="EMBL" id="MBB5639995.1"/>
    </source>
</evidence>
<dbReference type="InterPro" id="IPR000835">
    <property type="entry name" value="HTH_MarR-typ"/>
</dbReference>
<dbReference type="Gene3D" id="1.10.10.10">
    <property type="entry name" value="Winged helix-like DNA-binding domain superfamily/Winged helix DNA-binding domain"/>
    <property type="match status" value="1"/>
</dbReference>
<protein>
    <submittedName>
        <fullName evidence="5">DNA-binding MarR family transcriptional regulator</fullName>
    </submittedName>
</protein>
<dbReference type="PANTHER" id="PTHR33164:SF43">
    <property type="entry name" value="HTH-TYPE TRANSCRIPTIONAL REPRESSOR YETL"/>
    <property type="match status" value="1"/>
</dbReference>
<keyword evidence="1" id="KW-0805">Transcription regulation</keyword>
<keyword evidence="2 5" id="KW-0238">DNA-binding</keyword>
<evidence type="ECO:0000256" key="1">
    <source>
        <dbReference type="ARBA" id="ARBA00023015"/>
    </source>
</evidence>
<dbReference type="SMART" id="SM00347">
    <property type="entry name" value="HTH_MARR"/>
    <property type="match status" value="1"/>
</dbReference>
<dbReference type="GO" id="GO:0006950">
    <property type="term" value="P:response to stress"/>
    <property type="evidence" value="ECO:0007669"/>
    <property type="project" value="TreeGrafter"/>
</dbReference>
<dbReference type="PANTHER" id="PTHR33164">
    <property type="entry name" value="TRANSCRIPTIONAL REGULATOR, MARR FAMILY"/>
    <property type="match status" value="1"/>
</dbReference>
<proteinExistence type="predicted"/>
<dbReference type="AlphaFoldDB" id="A0A7W8ZU76"/>
<evidence type="ECO:0000256" key="3">
    <source>
        <dbReference type="ARBA" id="ARBA00023163"/>
    </source>
</evidence>
<dbReference type="EMBL" id="JACHBQ010000001">
    <property type="protein sequence ID" value="MBB5639995.1"/>
    <property type="molecule type" value="Genomic_DNA"/>
</dbReference>
<reference evidence="5 6" key="1">
    <citation type="submission" date="2020-08" db="EMBL/GenBank/DDBJ databases">
        <title>Sequencing the genomes of 1000 actinobacteria strains.</title>
        <authorList>
            <person name="Klenk H.-P."/>
        </authorList>
    </citation>
    <scope>NUCLEOTIDE SEQUENCE [LARGE SCALE GENOMIC DNA]</scope>
    <source>
        <strain evidence="5 6">DSM 21065</strain>
    </source>
</reference>
<dbReference type="PRINTS" id="PR00598">
    <property type="entry name" value="HTHMARR"/>
</dbReference>
<dbReference type="GO" id="GO:0003677">
    <property type="term" value="F:DNA binding"/>
    <property type="evidence" value="ECO:0007669"/>
    <property type="project" value="UniProtKB-KW"/>
</dbReference>
<dbReference type="InterPro" id="IPR036388">
    <property type="entry name" value="WH-like_DNA-bd_sf"/>
</dbReference>
<evidence type="ECO:0000313" key="6">
    <source>
        <dbReference type="Proteomes" id="UP000561726"/>
    </source>
</evidence>
<organism evidence="5 6">
    <name type="scientific">Cryobacterium roopkundense</name>
    <dbReference type="NCBI Taxonomy" id="1001240"/>
    <lineage>
        <taxon>Bacteria</taxon>
        <taxon>Bacillati</taxon>
        <taxon>Actinomycetota</taxon>
        <taxon>Actinomycetes</taxon>
        <taxon>Micrococcales</taxon>
        <taxon>Microbacteriaceae</taxon>
        <taxon>Cryobacterium</taxon>
    </lineage>
</organism>
<dbReference type="InterPro" id="IPR039422">
    <property type="entry name" value="MarR/SlyA-like"/>
</dbReference>
<name>A0A7W8ZU76_9MICO</name>
<dbReference type="SUPFAM" id="SSF46785">
    <property type="entry name" value="Winged helix' DNA-binding domain"/>
    <property type="match status" value="1"/>
</dbReference>
<dbReference type="InterPro" id="IPR036390">
    <property type="entry name" value="WH_DNA-bd_sf"/>
</dbReference>
<dbReference type="GO" id="GO:0003700">
    <property type="term" value="F:DNA-binding transcription factor activity"/>
    <property type="evidence" value="ECO:0007669"/>
    <property type="project" value="InterPro"/>
</dbReference>
<evidence type="ECO:0000256" key="2">
    <source>
        <dbReference type="ARBA" id="ARBA00023125"/>
    </source>
</evidence>
<dbReference type="PROSITE" id="PS01117">
    <property type="entry name" value="HTH_MARR_1"/>
    <property type="match status" value="1"/>
</dbReference>
<dbReference type="CDD" id="cd00090">
    <property type="entry name" value="HTH_ARSR"/>
    <property type="match status" value="1"/>
</dbReference>